<dbReference type="InterPro" id="IPR014718">
    <property type="entry name" value="GH-type_carb-bd"/>
</dbReference>
<dbReference type="Gene3D" id="2.70.98.10">
    <property type="match status" value="1"/>
</dbReference>
<dbReference type="GeneID" id="55640472"/>
<organism evidence="1 2">
    <name type="scientific">Metallosphaera tengchongensis</name>
    <dbReference type="NCBI Taxonomy" id="1532350"/>
    <lineage>
        <taxon>Archaea</taxon>
        <taxon>Thermoproteota</taxon>
        <taxon>Thermoprotei</taxon>
        <taxon>Sulfolobales</taxon>
        <taxon>Sulfolobaceae</taxon>
        <taxon>Metallosphaera</taxon>
    </lineage>
</organism>
<sequence>MNFYKLVYDRAEAIISDRGAYLFSFRLDGLDVILRGTERPTRGGMALLVPFANRVKNGRYLWKGKAYQLPLGRDGNAIHGLILYKEFQVTRLTPNSIELETEIRDPGYPSILALIVKYTLTDSISVDMKIRNVGEEEAPLIVGSHPYFLVQGSWKISPNAGKRLIMKENIPTGEMEDFIISEGKYDDCFYLPGDVTLSSKYSEVRISKPGMDYVQLYTGVEGAVAVEPMSGAPDGYNNGIGLRVLGASESESYHFSIQSVQVRSQIS</sequence>
<dbReference type="InterPro" id="IPR008183">
    <property type="entry name" value="Aldose_1/G6P_1-epimerase"/>
</dbReference>
<gene>
    <name evidence="1" type="ORF">GWK48_00960</name>
</gene>
<dbReference type="GO" id="GO:0016853">
    <property type="term" value="F:isomerase activity"/>
    <property type="evidence" value="ECO:0007669"/>
    <property type="project" value="InterPro"/>
</dbReference>
<keyword evidence="2" id="KW-1185">Reference proteome</keyword>
<dbReference type="Pfam" id="PF01263">
    <property type="entry name" value="Aldose_epim"/>
    <property type="match status" value="1"/>
</dbReference>
<dbReference type="SUPFAM" id="SSF74650">
    <property type="entry name" value="Galactose mutarotase-like"/>
    <property type="match status" value="1"/>
</dbReference>
<dbReference type="Proteomes" id="UP000509301">
    <property type="component" value="Chromosome"/>
</dbReference>
<name>A0A6N0NVI4_9CREN</name>
<dbReference type="AlphaFoldDB" id="A0A6N0NVI4"/>
<dbReference type="GO" id="GO:0030246">
    <property type="term" value="F:carbohydrate binding"/>
    <property type="evidence" value="ECO:0007669"/>
    <property type="project" value="InterPro"/>
</dbReference>
<dbReference type="InterPro" id="IPR011013">
    <property type="entry name" value="Gal_mutarotase_sf_dom"/>
</dbReference>
<evidence type="ECO:0000313" key="1">
    <source>
        <dbReference type="EMBL" id="QKQ99150.1"/>
    </source>
</evidence>
<dbReference type="RefSeq" id="WP_174628762.1">
    <property type="nucleotide sequence ID" value="NZ_CP049074.1"/>
</dbReference>
<protein>
    <submittedName>
        <fullName evidence="1">Aldose 1-epimerase</fullName>
    </submittedName>
</protein>
<accession>A0A6N0NVI4</accession>
<reference evidence="1 2" key="1">
    <citation type="submission" date="2020-02" db="EMBL/GenBank/DDBJ databases">
        <title>Comparative genome analysis reveals the metabolism and evolution of the thermophilic archaeal genus Metallosphaera.</title>
        <authorList>
            <person name="Jiang C."/>
        </authorList>
    </citation>
    <scope>NUCLEOTIDE SEQUENCE [LARGE SCALE GENOMIC DNA]</scope>
    <source>
        <strain evidence="1 2">Ric-A</strain>
    </source>
</reference>
<proteinExistence type="predicted"/>
<dbReference type="KEGG" id="mten:GWK48_00960"/>
<dbReference type="GO" id="GO:0005975">
    <property type="term" value="P:carbohydrate metabolic process"/>
    <property type="evidence" value="ECO:0007669"/>
    <property type="project" value="InterPro"/>
</dbReference>
<evidence type="ECO:0000313" key="2">
    <source>
        <dbReference type="Proteomes" id="UP000509301"/>
    </source>
</evidence>
<dbReference type="OrthoDB" id="39584at2157"/>
<dbReference type="CDD" id="cd01081">
    <property type="entry name" value="Aldose_epim"/>
    <property type="match status" value="1"/>
</dbReference>
<dbReference type="EMBL" id="CP049074">
    <property type="protein sequence ID" value="QKQ99150.1"/>
    <property type="molecule type" value="Genomic_DNA"/>
</dbReference>